<organism evidence="6 7">
    <name type="scientific">Marasmius oreades</name>
    <name type="common">fairy-ring Marasmius</name>
    <dbReference type="NCBI Taxonomy" id="181124"/>
    <lineage>
        <taxon>Eukaryota</taxon>
        <taxon>Fungi</taxon>
        <taxon>Dikarya</taxon>
        <taxon>Basidiomycota</taxon>
        <taxon>Agaricomycotina</taxon>
        <taxon>Agaricomycetes</taxon>
        <taxon>Agaricomycetidae</taxon>
        <taxon>Agaricales</taxon>
        <taxon>Marasmiineae</taxon>
        <taxon>Marasmiaceae</taxon>
        <taxon>Marasmius</taxon>
    </lineage>
</organism>
<dbReference type="PROSITE" id="PS51706">
    <property type="entry name" value="G_ENGB"/>
    <property type="match status" value="1"/>
</dbReference>
<dbReference type="InterPro" id="IPR052279">
    <property type="entry name" value="EngB_GTPase"/>
</dbReference>
<accession>A0A9P7RS20</accession>
<reference evidence="6" key="1">
    <citation type="journal article" date="2021" name="Genome Biol. Evol.">
        <title>The assembled and annotated genome of the fairy-ring fungus Marasmius oreades.</title>
        <authorList>
            <person name="Hiltunen M."/>
            <person name="Ament-Velasquez S.L."/>
            <person name="Johannesson H."/>
        </authorList>
    </citation>
    <scope>NUCLEOTIDE SEQUENCE</scope>
    <source>
        <strain evidence="6">03SP1</strain>
    </source>
</reference>
<dbReference type="InterPro" id="IPR027417">
    <property type="entry name" value="P-loop_NTPase"/>
</dbReference>
<keyword evidence="7" id="KW-1185">Reference proteome</keyword>
<protein>
    <recommendedName>
        <fullName evidence="5">EngB-type G domain-containing protein</fullName>
    </recommendedName>
</protein>
<keyword evidence="1" id="KW-0479">Metal-binding</keyword>
<dbReference type="Gene3D" id="3.40.50.300">
    <property type="entry name" value="P-loop containing nucleotide triphosphate hydrolases"/>
    <property type="match status" value="1"/>
</dbReference>
<dbReference type="EMBL" id="CM032188">
    <property type="protein sequence ID" value="KAG7088206.1"/>
    <property type="molecule type" value="Genomic_DNA"/>
</dbReference>
<dbReference type="InterPro" id="IPR006073">
    <property type="entry name" value="GTP-bd"/>
</dbReference>
<dbReference type="GO" id="GO:0005525">
    <property type="term" value="F:GTP binding"/>
    <property type="evidence" value="ECO:0007669"/>
    <property type="project" value="UniProtKB-KW"/>
</dbReference>
<gene>
    <name evidence="6" type="ORF">E1B28_012223</name>
</gene>
<evidence type="ECO:0000256" key="1">
    <source>
        <dbReference type="ARBA" id="ARBA00022723"/>
    </source>
</evidence>
<dbReference type="Proteomes" id="UP001049176">
    <property type="component" value="Chromosome 8"/>
</dbReference>
<feature type="domain" description="EngB-type G" evidence="5">
    <location>
        <begin position="59"/>
        <end position="230"/>
    </location>
</feature>
<comment type="caution">
    <text evidence="6">The sequence shown here is derived from an EMBL/GenBank/DDBJ whole genome shotgun (WGS) entry which is preliminary data.</text>
</comment>
<evidence type="ECO:0000256" key="4">
    <source>
        <dbReference type="ARBA" id="ARBA00023134"/>
    </source>
</evidence>
<sequence>MLYHAGRSIISSVHKRPYSLFLRNASAAELVATVKPQKPLLDETGGSPKTVDYFPKLGGLPEVIVTGRANSGKSTLFNAVLGRKNLIETSKKAGHTRSLDFFRVGNPGKLLLVDAPGYGQRGRPEWGALFDDYVKTRRQLKRILITFNVKNGINSFDAQMIQMLCRNVVDDFTARLTSDPLGPSQSPTPRRSSVQIQPILTKADCLPTNHAEAQKVIDEIKFDIRQAVDQGIRGALGGGEITVVGEISRLMCLTPILTSSIMSPSFGIDGVRRSILEGCGLNGT</sequence>
<keyword evidence="4" id="KW-0342">GTP-binding</keyword>
<dbReference type="SUPFAM" id="SSF52540">
    <property type="entry name" value="P-loop containing nucleoside triphosphate hydrolases"/>
    <property type="match status" value="1"/>
</dbReference>
<dbReference type="GO" id="GO:0046872">
    <property type="term" value="F:metal ion binding"/>
    <property type="evidence" value="ECO:0007669"/>
    <property type="project" value="UniProtKB-KW"/>
</dbReference>
<dbReference type="GO" id="GO:0005739">
    <property type="term" value="C:mitochondrion"/>
    <property type="evidence" value="ECO:0007669"/>
    <property type="project" value="TreeGrafter"/>
</dbReference>
<evidence type="ECO:0000313" key="7">
    <source>
        <dbReference type="Proteomes" id="UP001049176"/>
    </source>
</evidence>
<dbReference type="OrthoDB" id="391988at2759"/>
<dbReference type="AlphaFoldDB" id="A0A9P7RS20"/>
<evidence type="ECO:0000259" key="5">
    <source>
        <dbReference type="PROSITE" id="PS51706"/>
    </source>
</evidence>
<proteinExistence type="predicted"/>
<evidence type="ECO:0000256" key="2">
    <source>
        <dbReference type="ARBA" id="ARBA00022741"/>
    </source>
</evidence>
<dbReference type="KEGG" id="more:E1B28_012223"/>
<keyword evidence="2" id="KW-0547">Nucleotide-binding</keyword>
<dbReference type="Pfam" id="PF01926">
    <property type="entry name" value="MMR_HSR1"/>
    <property type="match status" value="1"/>
</dbReference>
<name>A0A9P7RS20_9AGAR</name>
<dbReference type="InterPro" id="IPR030393">
    <property type="entry name" value="G_ENGB_dom"/>
</dbReference>
<dbReference type="PANTHER" id="PTHR46498">
    <property type="entry name" value="GTP-BINDING PROTEIN 8"/>
    <property type="match status" value="1"/>
</dbReference>
<evidence type="ECO:0000313" key="6">
    <source>
        <dbReference type="EMBL" id="KAG7088206.1"/>
    </source>
</evidence>
<evidence type="ECO:0000256" key="3">
    <source>
        <dbReference type="ARBA" id="ARBA00022842"/>
    </source>
</evidence>
<dbReference type="GeneID" id="66081298"/>
<dbReference type="RefSeq" id="XP_043004677.1">
    <property type="nucleotide sequence ID" value="XM_043157310.1"/>
</dbReference>
<dbReference type="PANTHER" id="PTHR46498:SF1">
    <property type="entry name" value="GTP-BINDING PROTEIN 8"/>
    <property type="match status" value="1"/>
</dbReference>
<keyword evidence="3" id="KW-0460">Magnesium</keyword>